<proteinExistence type="predicted"/>
<protein>
    <submittedName>
        <fullName evidence="1">Uncharacterized protein</fullName>
    </submittedName>
</protein>
<evidence type="ECO:0000313" key="2">
    <source>
        <dbReference type="Proteomes" id="UP000005837"/>
    </source>
</evidence>
<comment type="caution">
    <text evidence="1">The sequence shown here is derived from an EMBL/GenBank/DDBJ whole genome shotgun (WGS) entry which is preliminary data.</text>
</comment>
<dbReference type="AlphaFoldDB" id="C0DTT1"/>
<evidence type="ECO:0000313" key="1">
    <source>
        <dbReference type="EMBL" id="EEG24578.1"/>
    </source>
</evidence>
<name>C0DTT1_EIKCO</name>
<gene>
    <name evidence="1" type="ORF">EIKCOROL_00761</name>
</gene>
<dbReference type="Proteomes" id="UP000005837">
    <property type="component" value="Unassembled WGS sequence"/>
</dbReference>
<dbReference type="EMBL" id="ACEA01000016">
    <property type="protein sequence ID" value="EEG24578.1"/>
    <property type="molecule type" value="Genomic_DNA"/>
</dbReference>
<accession>C0DTT1</accession>
<sequence>MTNLLCIQQMPFSSRQSGNAALLRKQAKDWLKKAHRAKLQQREHYTAQIARLVFR</sequence>
<dbReference type="HOGENOM" id="CLU_3024940_0_0_4"/>
<organism evidence="1 2">
    <name type="scientific">Eikenella corrodens ATCC 23834</name>
    <dbReference type="NCBI Taxonomy" id="546274"/>
    <lineage>
        <taxon>Bacteria</taxon>
        <taxon>Pseudomonadati</taxon>
        <taxon>Pseudomonadota</taxon>
        <taxon>Betaproteobacteria</taxon>
        <taxon>Neisseriales</taxon>
        <taxon>Neisseriaceae</taxon>
        <taxon>Eikenella</taxon>
    </lineage>
</organism>
<reference evidence="1 2" key="1">
    <citation type="submission" date="2009-01" db="EMBL/GenBank/DDBJ databases">
        <authorList>
            <person name="Fulton L."/>
            <person name="Clifton S."/>
            <person name="Chinwalla A.T."/>
            <person name="Mitreva M."/>
            <person name="Sodergren E."/>
            <person name="Weinstock G."/>
            <person name="Clifton S."/>
            <person name="Dooling D.J."/>
            <person name="Fulton B."/>
            <person name="Minx P."/>
            <person name="Pepin K.H."/>
            <person name="Johnson M."/>
            <person name="Bhonagiri V."/>
            <person name="Nash W.E."/>
            <person name="Mardis E.R."/>
            <person name="Wilson R.K."/>
        </authorList>
    </citation>
    <scope>NUCLEOTIDE SEQUENCE [LARGE SCALE GENOMIC DNA]</scope>
    <source>
        <strain evidence="1 2">ATCC 23834</strain>
    </source>
</reference>